<dbReference type="AlphaFoldDB" id="A0A291QLH5"/>
<accession>A0A291QLH5</accession>
<dbReference type="InterPro" id="IPR004360">
    <property type="entry name" value="Glyas_Fos-R_dOase_dom"/>
</dbReference>
<feature type="domain" description="VOC" evidence="9">
    <location>
        <begin position="161"/>
        <end position="282"/>
    </location>
</feature>
<keyword evidence="11" id="KW-1185">Reference proteome</keyword>
<evidence type="ECO:0000256" key="3">
    <source>
        <dbReference type="ARBA" id="ARBA00022723"/>
    </source>
</evidence>
<evidence type="ECO:0000313" key="10">
    <source>
        <dbReference type="EMBL" id="ATL32366.1"/>
    </source>
</evidence>
<name>A0A291QLH5_9ACTN</name>
<evidence type="ECO:0000256" key="7">
    <source>
        <dbReference type="ARBA" id="ARBA00023004"/>
    </source>
</evidence>
<dbReference type="InterPro" id="IPR050383">
    <property type="entry name" value="GlyoxalaseI/FosfomycinResist"/>
</dbReference>
<comment type="cofactor">
    <cofactor evidence="1 8">
        <name>Fe(2+)</name>
        <dbReference type="ChEBI" id="CHEBI:29033"/>
    </cofactor>
</comment>
<evidence type="ECO:0000256" key="2">
    <source>
        <dbReference type="ARBA" id="ARBA00008784"/>
    </source>
</evidence>
<sequence>MKHTHDPSEGTEMDHLIAHLAHVEILTPRLQESVAFFHDLVGMEVVLEHGDSVFLRTWGNYLPYDLILTQNPTTGLGHIGWRAKNAEALDLAARRLGADNGGLGWQESAPWQGKAYLFVGPNGQKQKIFWEAEHYQAPEHLASPLPTRPQRTPARGVAARHLDHVNFPSADVLGDAQWYERNLGVFLTEWTEVPEKGLAIFATLSTGSAFQLAFLRDDSGHRGRFHHFALQVDERADVIRAAEIFREAGTPIEWGPGRHGHGESFSVYVREPGGMRLEIVSPGLQRIAPDHKPVKWAPTQGSADFYLSNPLPEAFLEVLPAIPTTDQQASAIDVAGLGNPWDNT</sequence>
<dbReference type="EMBL" id="CP022685">
    <property type="protein sequence ID" value="ATL32366.1"/>
    <property type="molecule type" value="Genomic_DNA"/>
</dbReference>
<comment type="similarity">
    <text evidence="2 8">Belongs to the extradiol ring-cleavage dioxygenase family.</text>
</comment>
<keyword evidence="5 8" id="KW-0223">Dioxygenase</keyword>
<evidence type="ECO:0000256" key="8">
    <source>
        <dbReference type="RuleBase" id="RU000683"/>
    </source>
</evidence>
<dbReference type="PROSITE" id="PS00082">
    <property type="entry name" value="EXTRADIOL_DIOXYGENAS"/>
    <property type="match status" value="1"/>
</dbReference>
<reference evidence="10 11" key="1">
    <citation type="submission" date="2017-08" db="EMBL/GenBank/DDBJ databases">
        <title>Complete Genome Sequence of Streptomyces formicae KY5, the formicamycin producer.</title>
        <authorList>
            <person name="Holmes N.A."/>
            <person name="Devine R."/>
            <person name="Qin Z."/>
            <person name="Seipke R.F."/>
            <person name="Wilkinson B."/>
            <person name="Hutchings M.I."/>
        </authorList>
    </citation>
    <scope>NUCLEOTIDE SEQUENCE [LARGE SCALE GENOMIC DNA]</scope>
    <source>
        <strain evidence="10 11">KY5</strain>
    </source>
</reference>
<dbReference type="SUPFAM" id="SSF54593">
    <property type="entry name" value="Glyoxalase/Bleomycin resistance protein/Dihydroxybiphenyl dioxygenase"/>
    <property type="match status" value="1"/>
</dbReference>
<dbReference type="Proteomes" id="UP000221011">
    <property type="component" value="Chromosome"/>
</dbReference>
<feature type="domain" description="VOC" evidence="9">
    <location>
        <begin position="19"/>
        <end position="131"/>
    </location>
</feature>
<dbReference type="Gene3D" id="3.10.180.10">
    <property type="entry name" value="2,3-Dihydroxybiphenyl 1,2-Dioxygenase, domain 1"/>
    <property type="match status" value="2"/>
</dbReference>
<proteinExistence type="inferred from homology"/>
<dbReference type="InterPro" id="IPR000486">
    <property type="entry name" value="Xdiol_ring_cleave_dOase_1/2"/>
</dbReference>
<keyword evidence="4 8" id="KW-0058">Aromatic hydrocarbons catabolism</keyword>
<dbReference type="PANTHER" id="PTHR21366">
    <property type="entry name" value="GLYOXALASE FAMILY PROTEIN"/>
    <property type="match status" value="1"/>
</dbReference>
<dbReference type="PANTHER" id="PTHR21366:SF19">
    <property type="entry name" value="METAPYROCATECHASE"/>
    <property type="match status" value="1"/>
</dbReference>
<dbReference type="KEGG" id="sfk:KY5_7348c"/>
<evidence type="ECO:0000256" key="4">
    <source>
        <dbReference type="ARBA" id="ARBA00022797"/>
    </source>
</evidence>
<evidence type="ECO:0000313" key="11">
    <source>
        <dbReference type="Proteomes" id="UP000221011"/>
    </source>
</evidence>
<evidence type="ECO:0000256" key="5">
    <source>
        <dbReference type="ARBA" id="ARBA00022964"/>
    </source>
</evidence>
<dbReference type="PROSITE" id="PS51819">
    <property type="entry name" value="VOC"/>
    <property type="match status" value="2"/>
</dbReference>
<dbReference type="InterPro" id="IPR029068">
    <property type="entry name" value="Glyas_Bleomycin-R_OHBP_Dase"/>
</dbReference>
<protein>
    <submittedName>
        <fullName evidence="10">Catechol 2,3-dioxygenase</fullName>
        <ecNumber evidence="10">1.13.11.2</ecNumber>
    </submittedName>
</protein>
<evidence type="ECO:0000259" key="9">
    <source>
        <dbReference type="PROSITE" id="PS51819"/>
    </source>
</evidence>
<keyword evidence="7 8" id="KW-0408">Iron</keyword>
<dbReference type="GO" id="GO:0008198">
    <property type="term" value="F:ferrous iron binding"/>
    <property type="evidence" value="ECO:0007669"/>
    <property type="project" value="InterPro"/>
</dbReference>
<keyword evidence="6 8" id="KW-0560">Oxidoreductase</keyword>
<dbReference type="Pfam" id="PF00903">
    <property type="entry name" value="Glyoxalase"/>
    <property type="match status" value="2"/>
</dbReference>
<dbReference type="EC" id="1.13.11.2" evidence="10"/>
<gene>
    <name evidence="10" type="ORF">KY5_7348c</name>
</gene>
<keyword evidence="3" id="KW-0479">Metal-binding</keyword>
<dbReference type="InterPro" id="IPR037523">
    <property type="entry name" value="VOC_core"/>
</dbReference>
<organism evidence="10 11">
    <name type="scientific">Streptomyces formicae</name>
    <dbReference type="NCBI Taxonomy" id="1616117"/>
    <lineage>
        <taxon>Bacteria</taxon>
        <taxon>Bacillati</taxon>
        <taxon>Actinomycetota</taxon>
        <taxon>Actinomycetes</taxon>
        <taxon>Kitasatosporales</taxon>
        <taxon>Streptomycetaceae</taxon>
        <taxon>Streptomyces</taxon>
    </lineage>
</organism>
<evidence type="ECO:0000256" key="1">
    <source>
        <dbReference type="ARBA" id="ARBA00001954"/>
    </source>
</evidence>
<evidence type="ECO:0000256" key="6">
    <source>
        <dbReference type="ARBA" id="ARBA00023002"/>
    </source>
</evidence>
<dbReference type="GO" id="GO:0018577">
    <property type="term" value="F:catechol 2,3-dioxygenase activity"/>
    <property type="evidence" value="ECO:0007669"/>
    <property type="project" value="UniProtKB-EC"/>
</dbReference>